<reference evidence="1 2" key="1">
    <citation type="submission" date="2017-10" db="EMBL/GenBank/DDBJ databases">
        <title>Comparative genomics in systemic dimorphic fungi from Ajellomycetaceae.</title>
        <authorList>
            <person name="Munoz J.F."/>
            <person name="Mcewen J.G."/>
            <person name="Clay O.K."/>
            <person name="Cuomo C.A."/>
        </authorList>
    </citation>
    <scope>NUCLEOTIDE SEQUENCE [LARGE SCALE GENOMIC DNA]</scope>
    <source>
        <strain evidence="1 2">UAMH7299</strain>
    </source>
</reference>
<accession>A0A2B7XYS9</accession>
<evidence type="ECO:0000313" key="2">
    <source>
        <dbReference type="Proteomes" id="UP000224634"/>
    </source>
</evidence>
<organism evidence="1 2">
    <name type="scientific">Polytolypa hystricis (strain UAMH7299)</name>
    <dbReference type="NCBI Taxonomy" id="1447883"/>
    <lineage>
        <taxon>Eukaryota</taxon>
        <taxon>Fungi</taxon>
        <taxon>Dikarya</taxon>
        <taxon>Ascomycota</taxon>
        <taxon>Pezizomycotina</taxon>
        <taxon>Eurotiomycetes</taxon>
        <taxon>Eurotiomycetidae</taxon>
        <taxon>Onygenales</taxon>
        <taxon>Onygenales incertae sedis</taxon>
        <taxon>Polytolypa</taxon>
    </lineage>
</organism>
<dbReference type="EMBL" id="PDNA01000102">
    <property type="protein sequence ID" value="PGH13627.1"/>
    <property type="molecule type" value="Genomic_DNA"/>
</dbReference>
<dbReference type="Proteomes" id="UP000224634">
    <property type="component" value="Unassembled WGS sequence"/>
</dbReference>
<comment type="caution">
    <text evidence="1">The sequence shown here is derived from an EMBL/GenBank/DDBJ whole genome shotgun (WGS) entry which is preliminary data.</text>
</comment>
<protein>
    <recommendedName>
        <fullName evidence="3">Aminoglycoside phosphotransferase domain-containing protein</fullName>
    </recommendedName>
</protein>
<name>A0A2B7XYS9_POLH7</name>
<proteinExistence type="predicted"/>
<sequence length="239" mass="27267">MWFGNEFRDLKVHFGGKHPSTWILKEKISEHADSYGEEESEAVEAMSEARAVFLCSKCDNKNTEVAVVKVYMQIPWTGTELDTAERRRAQAYPGRSEVAQDEIYALAQLTAAGCSSTPKLLEEKHIKQWDTLPVPGGSLAFILMEKLPGQRVERIADLALPEREAMRASFKKGWNECYAAGIVPADSGIRNLLWDRKQKKCYIVDFGHWYDSSMYSGWRDGRFEMWDLMVFLSNGEWGP</sequence>
<dbReference type="STRING" id="1447883.A0A2B7XYS9"/>
<gene>
    <name evidence="1" type="ORF">AJ80_06259</name>
</gene>
<evidence type="ECO:0000313" key="1">
    <source>
        <dbReference type="EMBL" id="PGH13627.1"/>
    </source>
</evidence>
<dbReference type="OrthoDB" id="4207132at2759"/>
<dbReference type="Gene3D" id="1.10.510.10">
    <property type="entry name" value="Transferase(Phosphotransferase) domain 1"/>
    <property type="match status" value="1"/>
</dbReference>
<keyword evidence="2" id="KW-1185">Reference proteome</keyword>
<dbReference type="AlphaFoldDB" id="A0A2B7XYS9"/>
<evidence type="ECO:0008006" key="3">
    <source>
        <dbReference type="Google" id="ProtNLM"/>
    </source>
</evidence>